<dbReference type="InterPro" id="IPR023210">
    <property type="entry name" value="NADP_OxRdtase_dom"/>
</dbReference>
<dbReference type="eggNOG" id="arCOG01617">
    <property type="taxonomic scope" value="Archaea"/>
</dbReference>
<dbReference type="Pfam" id="PF00248">
    <property type="entry name" value="Aldo_ket_red"/>
    <property type="match status" value="1"/>
</dbReference>
<feature type="domain" description="NADP-dependent oxidoreductase" evidence="1">
    <location>
        <begin position="11"/>
        <end position="282"/>
    </location>
</feature>
<evidence type="ECO:0000313" key="3">
    <source>
        <dbReference type="Proteomes" id="UP000007812"/>
    </source>
</evidence>
<dbReference type="PANTHER" id="PTHR43312">
    <property type="entry name" value="D-THREO-ALDOSE 1-DEHYDROGENASE"/>
    <property type="match status" value="1"/>
</dbReference>
<dbReference type="GO" id="GO:0016491">
    <property type="term" value="F:oxidoreductase activity"/>
    <property type="evidence" value="ECO:0007669"/>
    <property type="project" value="InterPro"/>
</dbReference>
<dbReference type="PRINTS" id="PR00069">
    <property type="entry name" value="ALDKETRDTASE"/>
</dbReference>
<dbReference type="Gene3D" id="3.20.20.100">
    <property type="entry name" value="NADP-dependent oxidoreductase domain"/>
    <property type="match status" value="1"/>
</dbReference>
<dbReference type="EMBL" id="CP002656">
    <property type="protein sequence ID" value="AEB94191.1"/>
    <property type="molecule type" value="Genomic_DNA"/>
</dbReference>
<name>F4FXZ3_METCR</name>
<dbReference type="CDD" id="cd19086">
    <property type="entry name" value="AKR_AKR11C1"/>
    <property type="match status" value="1"/>
</dbReference>
<gene>
    <name evidence="2" type="ordered locus">Mcup_0081</name>
</gene>
<protein>
    <submittedName>
        <fullName evidence="2">Aldo/keto reductase</fullName>
    </submittedName>
</protein>
<accession>F4FXZ3</accession>
<dbReference type="KEGG" id="mcn:Mcup_0081"/>
<dbReference type="AlphaFoldDB" id="F4FXZ3"/>
<keyword evidence="3" id="KW-1185">Reference proteome</keyword>
<evidence type="ECO:0000259" key="1">
    <source>
        <dbReference type="Pfam" id="PF00248"/>
    </source>
</evidence>
<dbReference type="STRING" id="1006006.Mcup_0081"/>
<dbReference type="PANTHER" id="PTHR43312:SF1">
    <property type="entry name" value="NADP-DEPENDENT OXIDOREDUCTASE DOMAIN-CONTAINING PROTEIN"/>
    <property type="match status" value="1"/>
</dbReference>
<dbReference type="InterPro" id="IPR036812">
    <property type="entry name" value="NAD(P)_OxRdtase_dom_sf"/>
</dbReference>
<dbReference type="InterPro" id="IPR020471">
    <property type="entry name" value="AKR"/>
</dbReference>
<organism evidence="2 3">
    <name type="scientific">Metallosphaera cuprina (strain Ar-4)</name>
    <dbReference type="NCBI Taxonomy" id="1006006"/>
    <lineage>
        <taxon>Archaea</taxon>
        <taxon>Thermoproteota</taxon>
        <taxon>Thermoprotei</taxon>
        <taxon>Sulfolobales</taxon>
        <taxon>Sulfolobaceae</taxon>
        <taxon>Metallosphaera</taxon>
    </lineage>
</organism>
<reference evidence="2 3" key="1">
    <citation type="journal article" date="2011" name="J. Bacteriol.">
        <title>Complete genome sequence of Metallosphaera cuprina, a metal sulfide-oxidizing archaeon from a hot spring.</title>
        <authorList>
            <person name="Liu L.J."/>
            <person name="You X.Y."/>
            <person name="Zheng H."/>
            <person name="Wang S."/>
            <person name="Jiang C.Y."/>
            <person name="Liu S.J."/>
        </authorList>
    </citation>
    <scope>NUCLEOTIDE SEQUENCE [LARGE SCALE GENOMIC DNA]</scope>
    <source>
        <strain evidence="2 3">Ar-4</strain>
    </source>
</reference>
<dbReference type="PATRIC" id="fig|1006006.8.peg.81"/>
<proteinExistence type="predicted"/>
<evidence type="ECO:0000313" key="2">
    <source>
        <dbReference type="EMBL" id="AEB94191.1"/>
    </source>
</evidence>
<dbReference type="Proteomes" id="UP000007812">
    <property type="component" value="Chromosome"/>
</dbReference>
<dbReference type="InterPro" id="IPR053135">
    <property type="entry name" value="AKR2_Oxidoreductase"/>
</dbReference>
<sequence length="303" mass="35420">MWSLVTDWWGRPDKARDIIKAAIDLDINFFDTADMYGNGKAEEILGDSVKTKRDKVIILTKIGYDFYTSPERPKQRYDIEYLNMTVKKSLKRLQTDYIDILMLHNPKLKDISNKDLLEFMKSLKSDGIARVIGVALGPTLGWENEGLKAIEVGYESLEHIFNIIELYPGMRLLKHNIGHVVRVPHSSDVLNDSKWPLRYDPKLHRRFKTQVWIDKAVERTLDLRNFALSRGLKLNELALAFVWSFENVSTVVPNITTIEELRESEKSTRVILNEDDVEYIIQYYEKNYKELNEESIKETEIYK</sequence>
<dbReference type="HOGENOM" id="CLU_023205_2_3_2"/>
<dbReference type="SUPFAM" id="SSF51430">
    <property type="entry name" value="NAD(P)-linked oxidoreductase"/>
    <property type="match status" value="1"/>
</dbReference>